<name>A0A9J5Z909_SOLCO</name>
<sequence>MYNTQKCINDTVHCRESHKRLKLQANKKRGREQYGKKDKITRLEATKISWMEEVKVLELKEYSEVMACWAEDSRALEAESFWDRGQSRQRRDVTLGNGGNVDAVGKFGIFGNCGIDNNATINKRVIEQLLEAAIFVVICKIAL</sequence>
<dbReference type="AlphaFoldDB" id="A0A9J5Z909"/>
<proteinExistence type="predicted"/>
<reference evidence="1 2" key="1">
    <citation type="submission" date="2020-09" db="EMBL/GenBank/DDBJ databases">
        <title>De no assembly of potato wild relative species, Solanum commersonii.</title>
        <authorList>
            <person name="Cho K."/>
        </authorList>
    </citation>
    <scope>NUCLEOTIDE SEQUENCE [LARGE SCALE GENOMIC DNA]</scope>
    <source>
        <strain evidence="1">LZ3.2</strain>
        <tissue evidence="1">Leaf</tissue>
    </source>
</reference>
<evidence type="ECO:0000313" key="1">
    <source>
        <dbReference type="EMBL" id="KAG5609146.1"/>
    </source>
</evidence>
<gene>
    <name evidence="1" type="ORF">H5410_020427</name>
</gene>
<evidence type="ECO:0000313" key="2">
    <source>
        <dbReference type="Proteomes" id="UP000824120"/>
    </source>
</evidence>
<organism evidence="1 2">
    <name type="scientific">Solanum commersonii</name>
    <name type="common">Commerson's wild potato</name>
    <name type="synonym">Commerson's nightshade</name>
    <dbReference type="NCBI Taxonomy" id="4109"/>
    <lineage>
        <taxon>Eukaryota</taxon>
        <taxon>Viridiplantae</taxon>
        <taxon>Streptophyta</taxon>
        <taxon>Embryophyta</taxon>
        <taxon>Tracheophyta</taxon>
        <taxon>Spermatophyta</taxon>
        <taxon>Magnoliopsida</taxon>
        <taxon>eudicotyledons</taxon>
        <taxon>Gunneridae</taxon>
        <taxon>Pentapetalae</taxon>
        <taxon>asterids</taxon>
        <taxon>lamiids</taxon>
        <taxon>Solanales</taxon>
        <taxon>Solanaceae</taxon>
        <taxon>Solanoideae</taxon>
        <taxon>Solaneae</taxon>
        <taxon>Solanum</taxon>
    </lineage>
</organism>
<dbReference type="Proteomes" id="UP000824120">
    <property type="component" value="Chromosome 4"/>
</dbReference>
<comment type="caution">
    <text evidence="1">The sequence shown here is derived from an EMBL/GenBank/DDBJ whole genome shotgun (WGS) entry which is preliminary data.</text>
</comment>
<accession>A0A9J5Z909</accession>
<dbReference type="EMBL" id="JACXVP010000004">
    <property type="protein sequence ID" value="KAG5609146.1"/>
    <property type="molecule type" value="Genomic_DNA"/>
</dbReference>
<keyword evidence="2" id="KW-1185">Reference proteome</keyword>
<protein>
    <submittedName>
        <fullName evidence="1">Uncharacterized protein</fullName>
    </submittedName>
</protein>